<keyword evidence="2" id="KW-1185">Reference proteome</keyword>
<dbReference type="EMBL" id="ADTU01017406">
    <property type="status" value="NOT_ANNOTATED_CDS"/>
    <property type="molecule type" value="Genomic_DNA"/>
</dbReference>
<dbReference type="EMBL" id="ADTU01017407">
    <property type="status" value="NOT_ANNOTATED_CDS"/>
    <property type="molecule type" value="Genomic_DNA"/>
</dbReference>
<evidence type="ECO:0000313" key="2">
    <source>
        <dbReference type="Proteomes" id="UP000005205"/>
    </source>
</evidence>
<protein>
    <submittedName>
        <fullName evidence="1">Uncharacterized protein</fullName>
    </submittedName>
</protein>
<dbReference type="AlphaFoldDB" id="A0A158NJ33"/>
<dbReference type="Proteomes" id="UP000005205">
    <property type="component" value="Unassembled WGS sequence"/>
</dbReference>
<reference evidence="1" key="2">
    <citation type="submission" date="2016-04" db="UniProtKB">
        <authorList>
            <consortium name="EnsemblMetazoa"/>
        </authorList>
    </citation>
    <scope>IDENTIFICATION</scope>
</reference>
<sequence>MHRQKNTTGIDLHNDYKLIKRLNALFIRTALKVARQEKIEGCLRHLVRTGPPPSKHISGMLYNAKVKERWYGGGIVYADASLYQKFASVGAREKGDDDIAALDKKMECQFYDAEYNRIN</sequence>
<proteinExistence type="predicted"/>
<dbReference type="OrthoDB" id="7521819at2759"/>
<dbReference type="KEGG" id="acep:105620662"/>
<accession>A0A158NJ33</accession>
<name>A0A158NJ33_ATTCE</name>
<gene>
    <name evidence="1" type="primary">105620662</name>
</gene>
<reference evidence="2" key="1">
    <citation type="journal article" date="2011" name="PLoS Genet.">
        <title>The genome sequence of the leaf-cutter ant Atta cephalotes reveals insights into its obligate symbiotic lifestyle.</title>
        <authorList>
            <person name="Suen G."/>
            <person name="Teiling C."/>
            <person name="Li L."/>
            <person name="Holt C."/>
            <person name="Abouheif E."/>
            <person name="Bornberg-Bauer E."/>
            <person name="Bouffard P."/>
            <person name="Caldera E.J."/>
            <person name="Cash E."/>
            <person name="Cavanaugh A."/>
            <person name="Denas O."/>
            <person name="Elhaik E."/>
            <person name="Fave M.J."/>
            <person name="Gadau J."/>
            <person name="Gibson J.D."/>
            <person name="Graur D."/>
            <person name="Grubbs K.J."/>
            <person name="Hagen D.E."/>
            <person name="Harkins T.T."/>
            <person name="Helmkampf M."/>
            <person name="Hu H."/>
            <person name="Johnson B.R."/>
            <person name="Kim J."/>
            <person name="Marsh S.E."/>
            <person name="Moeller J.A."/>
            <person name="Munoz-Torres M.C."/>
            <person name="Murphy M.C."/>
            <person name="Naughton M.C."/>
            <person name="Nigam S."/>
            <person name="Overson R."/>
            <person name="Rajakumar R."/>
            <person name="Reese J.T."/>
            <person name="Scott J.J."/>
            <person name="Smith C.R."/>
            <person name="Tao S."/>
            <person name="Tsutsui N.D."/>
            <person name="Viljakainen L."/>
            <person name="Wissler L."/>
            <person name="Yandell M.D."/>
            <person name="Zimmer F."/>
            <person name="Taylor J."/>
            <person name="Slater S.C."/>
            <person name="Clifton S.W."/>
            <person name="Warren W.C."/>
            <person name="Elsik C.G."/>
            <person name="Smith C.D."/>
            <person name="Weinstock G.M."/>
            <person name="Gerardo N.M."/>
            <person name="Currie C.R."/>
        </authorList>
    </citation>
    <scope>NUCLEOTIDE SEQUENCE [LARGE SCALE GENOMIC DNA]</scope>
</reference>
<dbReference type="InParanoid" id="A0A158NJ33"/>
<dbReference type="EnsemblMetazoa" id="XM_012202151.1">
    <property type="protein sequence ID" value="XP_012057541.1"/>
    <property type="gene ID" value="LOC105620662"/>
</dbReference>
<organism evidence="1 2">
    <name type="scientific">Atta cephalotes</name>
    <name type="common">Leafcutter ant</name>
    <dbReference type="NCBI Taxonomy" id="12957"/>
    <lineage>
        <taxon>Eukaryota</taxon>
        <taxon>Metazoa</taxon>
        <taxon>Ecdysozoa</taxon>
        <taxon>Arthropoda</taxon>
        <taxon>Hexapoda</taxon>
        <taxon>Insecta</taxon>
        <taxon>Pterygota</taxon>
        <taxon>Neoptera</taxon>
        <taxon>Endopterygota</taxon>
        <taxon>Hymenoptera</taxon>
        <taxon>Apocrita</taxon>
        <taxon>Aculeata</taxon>
        <taxon>Formicoidea</taxon>
        <taxon>Formicidae</taxon>
        <taxon>Myrmicinae</taxon>
        <taxon>Atta</taxon>
    </lineage>
</organism>
<evidence type="ECO:0000313" key="1">
    <source>
        <dbReference type="EnsemblMetazoa" id="XP_012057541.1"/>
    </source>
</evidence>